<dbReference type="GO" id="GO:0016020">
    <property type="term" value="C:membrane"/>
    <property type="evidence" value="ECO:0007669"/>
    <property type="project" value="UniProtKB-SubCell"/>
</dbReference>
<dbReference type="EMBL" id="CP000655">
    <property type="protein sequence ID" value="ABP33547.1"/>
    <property type="molecule type" value="Genomic_DNA"/>
</dbReference>
<evidence type="ECO:0000259" key="6">
    <source>
        <dbReference type="Pfam" id="PF04138"/>
    </source>
</evidence>
<protein>
    <recommendedName>
        <fullName evidence="6">GtrA/DPMS transmembrane domain-containing protein</fullName>
    </recommendedName>
</protein>
<feature type="transmembrane region" description="Helical" evidence="5">
    <location>
        <begin position="72"/>
        <end position="93"/>
    </location>
</feature>
<evidence type="ECO:0000256" key="4">
    <source>
        <dbReference type="ARBA" id="ARBA00023136"/>
    </source>
</evidence>
<feature type="transmembrane region" description="Helical" evidence="5">
    <location>
        <begin position="105"/>
        <end position="126"/>
    </location>
</feature>
<name>A4SVN3_POLAQ</name>
<dbReference type="eggNOG" id="COG2246">
    <property type="taxonomic scope" value="Bacteria"/>
</dbReference>
<organism evidence="7 8">
    <name type="scientific">Polynucleobacter asymbioticus (strain DSM 18221 / CIP 109841 / QLW-P1DMWA-1)</name>
    <name type="common">Polynucleobacter necessarius subsp. asymbioticus</name>
    <dbReference type="NCBI Taxonomy" id="312153"/>
    <lineage>
        <taxon>Bacteria</taxon>
        <taxon>Pseudomonadati</taxon>
        <taxon>Pseudomonadota</taxon>
        <taxon>Betaproteobacteria</taxon>
        <taxon>Burkholderiales</taxon>
        <taxon>Burkholderiaceae</taxon>
        <taxon>Polynucleobacter</taxon>
    </lineage>
</organism>
<dbReference type="GeneID" id="31480674"/>
<keyword evidence="8" id="KW-1185">Reference proteome</keyword>
<dbReference type="GO" id="GO:0000271">
    <property type="term" value="P:polysaccharide biosynthetic process"/>
    <property type="evidence" value="ECO:0007669"/>
    <property type="project" value="InterPro"/>
</dbReference>
<dbReference type="Pfam" id="PF04138">
    <property type="entry name" value="GtrA_DPMS_TM"/>
    <property type="match status" value="1"/>
</dbReference>
<dbReference type="InterPro" id="IPR007267">
    <property type="entry name" value="GtrA_DPMS_TM"/>
</dbReference>
<evidence type="ECO:0000256" key="1">
    <source>
        <dbReference type="ARBA" id="ARBA00004141"/>
    </source>
</evidence>
<evidence type="ECO:0000313" key="8">
    <source>
        <dbReference type="Proteomes" id="UP000000231"/>
    </source>
</evidence>
<feature type="domain" description="GtrA/DPMS transmembrane" evidence="6">
    <location>
        <begin position="13"/>
        <end position="132"/>
    </location>
</feature>
<keyword evidence="3 5" id="KW-1133">Transmembrane helix</keyword>
<dbReference type="KEGG" id="pnu:Pnuc_0326"/>
<accession>A4SVN3</accession>
<feature type="transmembrane region" description="Helical" evidence="5">
    <location>
        <begin position="12"/>
        <end position="31"/>
    </location>
</feature>
<comment type="subcellular location">
    <subcellularLocation>
        <location evidence="1">Membrane</location>
        <topology evidence="1">Multi-pass membrane protein</topology>
    </subcellularLocation>
</comment>
<dbReference type="AlphaFoldDB" id="A4SVN3"/>
<dbReference type="HOGENOM" id="CLU_121804_0_0_4"/>
<evidence type="ECO:0000256" key="5">
    <source>
        <dbReference type="SAM" id="Phobius"/>
    </source>
</evidence>
<keyword evidence="2 5" id="KW-0812">Transmembrane</keyword>
<proteinExistence type="predicted"/>
<gene>
    <name evidence="7" type="ordered locus">Pnuc_0326</name>
</gene>
<sequence length="133" mass="14942">MIHQFFSKQFISFLITGGIAATVNFLSRIFYNQYCSFSSAVIFAYLTGMVSAFVLARLFVFKSTSQSLKRSAVFFTLVNVIAALQTWIISMGFNYYVLPAFGVDQYAAEIASAIGIAFPVFTSYLGHKRWSFK</sequence>
<evidence type="ECO:0000256" key="2">
    <source>
        <dbReference type="ARBA" id="ARBA00022692"/>
    </source>
</evidence>
<evidence type="ECO:0000313" key="7">
    <source>
        <dbReference type="EMBL" id="ABP33547.1"/>
    </source>
</evidence>
<keyword evidence="4 5" id="KW-0472">Membrane</keyword>
<reference evidence="7 8" key="1">
    <citation type="journal article" date="2012" name="Stand. Genomic Sci.">
        <title>Complete genome sequence of Polynucleobacter necessarius subsp. asymbioticus type strain (QLW-P1DMWA-1(T)).</title>
        <authorList>
            <person name="Meincke L."/>
            <person name="Copeland A."/>
            <person name="Lapidus A."/>
            <person name="Lucas S."/>
            <person name="Berry K.W."/>
            <person name="Del Rio T.G."/>
            <person name="Hammon N."/>
            <person name="Dalin E."/>
            <person name="Tice H."/>
            <person name="Pitluck S."/>
            <person name="Richardson P."/>
            <person name="Bruce D."/>
            <person name="Goodwin L."/>
            <person name="Han C."/>
            <person name="Tapia R."/>
            <person name="Detter J.C."/>
            <person name="Schmutz J."/>
            <person name="Brettin T."/>
            <person name="Larimer F."/>
            <person name="Land M."/>
            <person name="Hauser L."/>
            <person name="Kyrpides N.C."/>
            <person name="Ivanova N."/>
            <person name="Goker M."/>
            <person name="Woyke T."/>
            <person name="Wu Q.L."/>
            <person name="Pockl M."/>
            <person name="Hahn M.W."/>
            <person name="Klenk H.P."/>
        </authorList>
    </citation>
    <scope>NUCLEOTIDE SEQUENCE [LARGE SCALE GENOMIC DNA]</scope>
    <source>
        <strain evidence="8">DSM 18221 / CIP 109841 / QLW-P1DMWA-1</strain>
    </source>
</reference>
<dbReference type="Proteomes" id="UP000000231">
    <property type="component" value="Chromosome"/>
</dbReference>
<evidence type="ECO:0000256" key="3">
    <source>
        <dbReference type="ARBA" id="ARBA00022989"/>
    </source>
</evidence>
<dbReference type="RefSeq" id="WP_011902172.1">
    <property type="nucleotide sequence ID" value="NC_009379.1"/>
</dbReference>
<feature type="transmembrane region" description="Helical" evidence="5">
    <location>
        <begin position="37"/>
        <end position="60"/>
    </location>
</feature>